<comment type="caution">
    <text evidence="1">The sequence shown here is derived from an EMBL/GenBank/DDBJ whole genome shotgun (WGS) entry which is preliminary data.</text>
</comment>
<evidence type="ECO:0000313" key="2">
    <source>
        <dbReference type="Proteomes" id="UP000828390"/>
    </source>
</evidence>
<accession>A0A9D3YH20</accession>
<evidence type="ECO:0000313" key="1">
    <source>
        <dbReference type="EMBL" id="KAH3700392.1"/>
    </source>
</evidence>
<reference evidence="1" key="1">
    <citation type="journal article" date="2019" name="bioRxiv">
        <title>The Genome of the Zebra Mussel, Dreissena polymorpha: A Resource for Invasive Species Research.</title>
        <authorList>
            <person name="McCartney M.A."/>
            <person name="Auch B."/>
            <person name="Kono T."/>
            <person name="Mallez S."/>
            <person name="Zhang Y."/>
            <person name="Obille A."/>
            <person name="Becker A."/>
            <person name="Abrahante J.E."/>
            <person name="Garbe J."/>
            <person name="Badalamenti J.P."/>
            <person name="Herman A."/>
            <person name="Mangelson H."/>
            <person name="Liachko I."/>
            <person name="Sullivan S."/>
            <person name="Sone E.D."/>
            <person name="Koren S."/>
            <person name="Silverstein K.A.T."/>
            <person name="Beckman K.B."/>
            <person name="Gohl D.M."/>
        </authorList>
    </citation>
    <scope>NUCLEOTIDE SEQUENCE</scope>
    <source>
        <strain evidence="1">Duluth1</strain>
        <tissue evidence="1">Whole animal</tissue>
    </source>
</reference>
<dbReference type="EMBL" id="JAIWYP010000015">
    <property type="protein sequence ID" value="KAH3700392.1"/>
    <property type="molecule type" value="Genomic_DNA"/>
</dbReference>
<gene>
    <name evidence="1" type="ORF">DPMN_075368</name>
</gene>
<protein>
    <submittedName>
        <fullName evidence="1">Uncharacterized protein</fullName>
    </submittedName>
</protein>
<name>A0A9D3YH20_DREPO</name>
<dbReference type="AlphaFoldDB" id="A0A9D3YH20"/>
<proteinExistence type="predicted"/>
<sequence>MVTKRRPTYVPTFSDASNLPLKINTGVPNLLVPYTEEVEYLPHDQVFTVDNTFYYNQPTESAYTHYDT</sequence>
<organism evidence="1 2">
    <name type="scientific">Dreissena polymorpha</name>
    <name type="common">Zebra mussel</name>
    <name type="synonym">Mytilus polymorpha</name>
    <dbReference type="NCBI Taxonomy" id="45954"/>
    <lineage>
        <taxon>Eukaryota</taxon>
        <taxon>Metazoa</taxon>
        <taxon>Spiralia</taxon>
        <taxon>Lophotrochozoa</taxon>
        <taxon>Mollusca</taxon>
        <taxon>Bivalvia</taxon>
        <taxon>Autobranchia</taxon>
        <taxon>Heteroconchia</taxon>
        <taxon>Euheterodonta</taxon>
        <taxon>Imparidentia</taxon>
        <taxon>Neoheterodontei</taxon>
        <taxon>Myida</taxon>
        <taxon>Dreissenoidea</taxon>
        <taxon>Dreissenidae</taxon>
        <taxon>Dreissena</taxon>
    </lineage>
</organism>
<dbReference type="Proteomes" id="UP000828390">
    <property type="component" value="Unassembled WGS sequence"/>
</dbReference>
<reference evidence="1" key="2">
    <citation type="submission" date="2020-11" db="EMBL/GenBank/DDBJ databases">
        <authorList>
            <person name="McCartney M.A."/>
            <person name="Auch B."/>
            <person name="Kono T."/>
            <person name="Mallez S."/>
            <person name="Becker A."/>
            <person name="Gohl D.M."/>
            <person name="Silverstein K.A.T."/>
            <person name="Koren S."/>
            <person name="Bechman K.B."/>
            <person name="Herman A."/>
            <person name="Abrahante J.E."/>
            <person name="Garbe J."/>
        </authorList>
    </citation>
    <scope>NUCLEOTIDE SEQUENCE</scope>
    <source>
        <strain evidence="1">Duluth1</strain>
        <tissue evidence="1">Whole animal</tissue>
    </source>
</reference>
<keyword evidence="2" id="KW-1185">Reference proteome</keyword>